<evidence type="ECO:0000256" key="6">
    <source>
        <dbReference type="ARBA" id="ARBA00023136"/>
    </source>
</evidence>
<dbReference type="Pfam" id="PF03601">
    <property type="entry name" value="Cons_hypoth698"/>
    <property type="match status" value="1"/>
</dbReference>
<dbReference type="PANTHER" id="PTHR30106">
    <property type="entry name" value="INNER MEMBRANE PROTEIN YEIH-RELATED"/>
    <property type="match status" value="1"/>
</dbReference>
<feature type="transmembrane region" description="Helical" evidence="7">
    <location>
        <begin position="16"/>
        <end position="49"/>
    </location>
</feature>
<evidence type="ECO:0000256" key="1">
    <source>
        <dbReference type="ARBA" id="ARBA00004651"/>
    </source>
</evidence>
<dbReference type="GO" id="GO:0005886">
    <property type="term" value="C:plasma membrane"/>
    <property type="evidence" value="ECO:0007669"/>
    <property type="project" value="UniProtKB-SubCell"/>
</dbReference>
<proteinExistence type="inferred from homology"/>
<feature type="transmembrane region" description="Helical" evidence="7">
    <location>
        <begin position="258"/>
        <end position="282"/>
    </location>
</feature>
<feature type="transmembrane region" description="Helical" evidence="7">
    <location>
        <begin position="116"/>
        <end position="138"/>
    </location>
</feature>
<evidence type="ECO:0000256" key="7">
    <source>
        <dbReference type="SAM" id="Phobius"/>
    </source>
</evidence>
<keyword evidence="3" id="KW-1003">Cell membrane</keyword>
<feature type="transmembrane region" description="Helical" evidence="7">
    <location>
        <begin position="85"/>
        <end position="104"/>
    </location>
</feature>
<feature type="transmembrane region" description="Helical" evidence="7">
    <location>
        <begin position="294"/>
        <end position="314"/>
    </location>
</feature>
<keyword evidence="5 7" id="KW-1133">Transmembrane helix</keyword>
<keyword evidence="6 7" id="KW-0472">Membrane</keyword>
<feature type="transmembrane region" description="Helical" evidence="7">
    <location>
        <begin position="61"/>
        <end position="79"/>
    </location>
</feature>
<dbReference type="AlphaFoldDB" id="A0A0C5WL98"/>
<feature type="transmembrane region" description="Helical" evidence="7">
    <location>
        <begin position="175"/>
        <end position="197"/>
    </location>
</feature>
<evidence type="ECO:0000256" key="3">
    <source>
        <dbReference type="ARBA" id="ARBA00022475"/>
    </source>
</evidence>
<keyword evidence="4 7" id="KW-0812">Transmembrane</keyword>
<dbReference type="HOGENOM" id="CLU_033541_2_0_6"/>
<feature type="transmembrane region" description="Helical" evidence="7">
    <location>
        <begin position="233"/>
        <end position="252"/>
    </location>
</feature>
<evidence type="ECO:0000256" key="2">
    <source>
        <dbReference type="ARBA" id="ARBA00007977"/>
    </source>
</evidence>
<evidence type="ECO:0000256" key="5">
    <source>
        <dbReference type="ARBA" id="ARBA00022989"/>
    </source>
</evidence>
<evidence type="ECO:0008006" key="10">
    <source>
        <dbReference type="Google" id="ProtNLM"/>
    </source>
</evidence>
<keyword evidence="9" id="KW-1185">Reference proteome</keyword>
<evidence type="ECO:0000256" key="4">
    <source>
        <dbReference type="ARBA" id="ARBA00022692"/>
    </source>
</evidence>
<dbReference type="KEGG" id="pgb:H744_1c0824"/>
<protein>
    <recommendedName>
        <fullName evidence="10">Sulfate exporter family transporter</fullName>
    </recommendedName>
</protein>
<name>A0A0C5WL98_9GAMM</name>
<reference evidence="8 9" key="1">
    <citation type="submission" date="2013-05" db="EMBL/GenBank/DDBJ databases">
        <title>Complete genome sequence of the lipase-producing bacterium Photobacterium gaetbulicola Gung47.</title>
        <authorList>
            <person name="Kim Y.-O."/>
        </authorList>
    </citation>
    <scope>NUCLEOTIDE SEQUENCE [LARGE SCALE GENOMIC DNA]</scope>
    <source>
        <strain evidence="8 9">Gung47</strain>
    </source>
</reference>
<sequence length="316" mass="33151">MSAKFSLLNKLSKTDGLFIAVALLCLLPVVSSPVALVLGFTLATFGLVPTQFNLAALTKKLLSYSIIGLGFGIQLDQAIEASKQGLGLIIASIFCTLLLGYVLTKLLRIEQKTGHLIASGTAICGGSAIAAVAPAINAKDDQTSLALATVFVLNAIALFIFPVIGHYLEMSQHAFGTWAAIAIHDTSSVVGAAGAYGDEALKTATTLKLARALWIIPIAFLSALMFKGNSKKIGVPFFIVFYCLAIGIAYLLPGFQPMYSAIFSVSKRILVVCLFLIGSGITIQKLRAAGIQPLLLGVLLWLCIGGGSLAYIQLAG</sequence>
<organism evidence="8 9">
    <name type="scientific">Photobacterium gaetbulicola Gung47</name>
    <dbReference type="NCBI Taxonomy" id="658445"/>
    <lineage>
        <taxon>Bacteria</taxon>
        <taxon>Pseudomonadati</taxon>
        <taxon>Pseudomonadota</taxon>
        <taxon>Gammaproteobacteria</taxon>
        <taxon>Vibrionales</taxon>
        <taxon>Vibrionaceae</taxon>
        <taxon>Photobacterium</taxon>
    </lineage>
</organism>
<comment type="subcellular location">
    <subcellularLocation>
        <location evidence="1">Cell membrane</location>
        <topology evidence="1">Multi-pass membrane protein</topology>
    </subcellularLocation>
</comment>
<evidence type="ECO:0000313" key="9">
    <source>
        <dbReference type="Proteomes" id="UP000032303"/>
    </source>
</evidence>
<accession>A0A0C5WL98</accession>
<dbReference type="OrthoDB" id="5393513at2"/>
<dbReference type="EMBL" id="CP005973">
    <property type="protein sequence ID" value="AJR05849.1"/>
    <property type="molecule type" value="Genomic_DNA"/>
</dbReference>
<gene>
    <name evidence="8" type="ORF">H744_1c0824</name>
</gene>
<comment type="similarity">
    <text evidence="2">Belongs to the UPF0324 family.</text>
</comment>
<dbReference type="PANTHER" id="PTHR30106:SF1">
    <property type="entry name" value="UPF0324 MEMBRANE PROTEIN FN0533"/>
    <property type="match status" value="1"/>
</dbReference>
<dbReference type="STRING" id="658445.H744_1c0824"/>
<feature type="transmembrane region" description="Helical" evidence="7">
    <location>
        <begin position="209"/>
        <end position="226"/>
    </location>
</feature>
<feature type="transmembrane region" description="Helical" evidence="7">
    <location>
        <begin position="144"/>
        <end position="168"/>
    </location>
</feature>
<dbReference type="PATRIC" id="fig|658445.3.peg.897"/>
<evidence type="ECO:0000313" key="8">
    <source>
        <dbReference type="EMBL" id="AJR05849.1"/>
    </source>
</evidence>
<dbReference type="Proteomes" id="UP000032303">
    <property type="component" value="Chromosome 1"/>
</dbReference>
<dbReference type="InterPro" id="IPR018383">
    <property type="entry name" value="UPF0324_pro"/>
</dbReference>